<keyword evidence="6 9" id="KW-0238">DNA-binding</keyword>
<dbReference type="PANTHER" id="PTHR30349">
    <property type="entry name" value="PHAGE INTEGRASE-RELATED"/>
    <property type="match status" value="1"/>
</dbReference>
<keyword evidence="4 9" id="KW-0159">Chromosome partition</keyword>
<keyword evidence="2 9" id="KW-0963">Cytoplasm</keyword>
<dbReference type="PANTHER" id="PTHR30349:SF77">
    <property type="entry name" value="TYROSINE RECOMBINASE XERC"/>
    <property type="match status" value="1"/>
</dbReference>
<reference evidence="12 13" key="1">
    <citation type="submission" date="2016-11" db="EMBL/GenBank/DDBJ databases">
        <authorList>
            <person name="Jaros S."/>
            <person name="Januszkiewicz K."/>
            <person name="Wedrychowicz H."/>
        </authorList>
    </citation>
    <scope>NUCLEOTIDE SEQUENCE [LARGE SCALE GENOMIC DNA]</scope>
    <source>
        <strain evidence="12 13">DSM 21074</strain>
    </source>
</reference>
<feature type="domain" description="Tyr recombinase" evidence="10">
    <location>
        <begin position="103"/>
        <end position="289"/>
    </location>
</feature>
<evidence type="ECO:0000256" key="3">
    <source>
        <dbReference type="ARBA" id="ARBA00022618"/>
    </source>
</evidence>
<dbReference type="Pfam" id="PF00589">
    <property type="entry name" value="Phage_integrase"/>
    <property type="match status" value="1"/>
</dbReference>
<feature type="active site" evidence="9">
    <location>
        <position position="267"/>
    </location>
</feature>
<dbReference type="GO" id="GO:0007059">
    <property type="term" value="P:chromosome segregation"/>
    <property type="evidence" value="ECO:0007669"/>
    <property type="project" value="UniProtKB-UniRule"/>
</dbReference>
<dbReference type="PROSITE" id="PS51900">
    <property type="entry name" value="CB"/>
    <property type="match status" value="1"/>
</dbReference>
<dbReference type="STRING" id="1121955.SAMN02745146_1525"/>
<dbReference type="InterPro" id="IPR044068">
    <property type="entry name" value="CB"/>
</dbReference>
<dbReference type="GO" id="GO:0009037">
    <property type="term" value="F:tyrosine-based site-specific recombinase activity"/>
    <property type="evidence" value="ECO:0007669"/>
    <property type="project" value="UniProtKB-UniRule"/>
</dbReference>
<dbReference type="GO" id="GO:0005737">
    <property type="term" value="C:cytoplasm"/>
    <property type="evidence" value="ECO:0007669"/>
    <property type="project" value="UniProtKB-SubCell"/>
</dbReference>
<feature type="active site" evidence="9">
    <location>
        <position position="168"/>
    </location>
</feature>
<name>A0A1M6DI45_9BACT</name>
<evidence type="ECO:0000256" key="9">
    <source>
        <dbReference type="HAMAP-Rule" id="MF_01808"/>
    </source>
</evidence>
<dbReference type="RefSeq" id="WP_073107235.1">
    <property type="nucleotide sequence ID" value="NZ_FQYN01000002.1"/>
</dbReference>
<feature type="active site" evidence="9">
    <location>
        <position position="241"/>
    </location>
</feature>
<dbReference type="GO" id="GO:0051301">
    <property type="term" value="P:cell division"/>
    <property type="evidence" value="ECO:0007669"/>
    <property type="project" value="UniProtKB-KW"/>
</dbReference>
<evidence type="ECO:0000259" key="10">
    <source>
        <dbReference type="PROSITE" id="PS51898"/>
    </source>
</evidence>
<sequence>MELFFDYLRFERRYSPHTVLSYQTDLRQFSDYLKTAYELDNPAQADHTLIRSWVVALMQQQMDPRTVNRKIACLRSYFKFLLRTNVIGRNPMLRITSPKVAKKLPDFVPEESLNGLLNSFEFPDTLAGRRDQLILELLYGTGIRLSELIGIRHDDLSLSARTVRVTGKGNKQRLVPLNPSLLVVLEHYIARKQAEFGSADNACATLLVTDKLEPLYEKFVYRTVKHYLGQITTATSQQHPHVLRHSFATHLLNKGADLNAIKELLGHANLAATQVYTHLSIDKLKAVFEKAHPKA</sequence>
<keyword evidence="7 9" id="KW-0233">DNA recombination</keyword>
<dbReference type="SUPFAM" id="SSF56349">
    <property type="entry name" value="DNA breaking-rejoining enzymes"/>
    <property type="match status" value="1"/>
</dbReference>
<evidence type="ECO:0000259" key="11">
    <source>
        <dbReference type="PROSITE" id="PS51900"/>
    </source>
</evidence>
<dbReference type="HAMAP" id="MF_01808">
    <property type="entry name" value="Recomb_XerC_XerD"/>
    <property type="match status" value="1"/>
</dbReference>
<dbReference type="Gene3D" id="1.10.150.130">
    <property type="match status" value="1"/>
</dbReference>
<dbReference type="InterPro" id="IPR013762">
    <property type="entry name" value="Integrase-like_cat_sf"/>
</dbReference>
<protein>
    <recommendedName>
        <fullName evidence="9">Tyrosine recombinase XerC</fullName>
    </recommendedName>
</protein>
<dbReference type="InterPro" id="IPR004107">
    <property type="entry name" value="Integrase_SAM-like_N"/>
</dbReference>
<keyword evidence="5 9" id="KW-0229">DNA integration</keyword>
<evidence type="ECO:0000256" key="7">
    <source>
        <dbReference type="ARBA" id="ARBA00023172"/>
    </source>
</evidence>
<comment type="function">
    <text evidence="9">Site-specific tyrosine recombinase, which acts by catalyzing the cutting and rejoining of the recombining DNA molecules. The XerC-XerD complex is essential to convert dimers of the bacterial chromosome into monomers to permit their segregation at cell division. It also contributes to the segregational stability of plasmids.</text>
</comment>
<organism evidence="12 13">
    <name type="scientific">Hymenobacter daecheongensis DSM 21074</name>
    <dbReference type="NCBI Taxonomy" id="1121955"/>
    <lineage>
        <taxon>Bacteria</taxon>
        <taxon>Pseudomonadati</taxon>
        <taxon>Bacteroidota</taxon>
        <taxon>Cytophagia</taxon>
        <taxon>Cytophagales</taxon>
        <taxon>Hymenobacteraceae</taxon>
        <taxon>Hymenobacter</taxon>
    </lineage>
</organism>
<dbReference type="Pfam" id="PF02899">
    <property type="entry name" value="Phage_int_SAM_1"/>
    <property type="match status" value="1"/>
</dbReference>
<feature type="domain" description="Core-binding (CB)" evidence="11">
    <location>
        <begin position="1"/>
        <end position="82"/>
    </location>
</feature>
<dbReference type="OrthoDB" id="9801717at2"/>
<dbReference type="InterPro" id="IPR010998">
    <property type="entry name" value="Integrase_recombinase_N"/>
</dbReference>
<feature type="active site" evidence="9">
    <location>
        <position position="144"/>
    </location>
</feature>
<comment type="subcellular location">
    <subcellularLocation>
        <location evidence="1 9">Cytoplasm</location>
    </subcellularLocation>
</comment>
<evidence type="ECO:0000256" key="2">
    <source>
        <dbReference type="ARBA" id="ARBA00022490"/>
    </source>
</evidence>
<evidence type="ECO:0000313" key="12">
    <source>
        <dbReference type="EMBL" id="SHI73027.1"/>
    </source>
</evidence>
<feature type="active site" evidence="9">
    <location>
        <position position="244"/>
    </location>
</feature>
<dbReference type="AlphaFoldDB" id="A0A1M6DI45"/>
<keyword evidence="13" id="KW-1185">Reference proteome</keyword>
<dbReference type="InterPro" id="IPR050090">
    <property type="entry name" value="Tyrosine_recombinase_XerCD"/>
</dbReference>
<dbReference type="InterPro" id="IPR023009">
    <property type="entry name" value="Tyrosine_recombinase_XerC/XerD"/>
</dbReference>
<evidence type="ECO:0000256" key="4">
    <source>
        <dbReference type="ARBA" id="ARBA00022829"/>
    </source>
</evidence>
<comment type="subunit">
    <text evidence="9">Forms a cyclic heterotetrameric complex composed of two molecules of XerC and two molecules of XerD.</text>
</comment>
<dbReference type="InterPro" id="IPR011010">
    <property type="entry name" value="DNA_brk_join_enz"/>
</dbReference>
<keyword evidence="3 9" id="KW-0132">Cell division</keyword>
<gene>
    <name evidence="9" type="primary">xerC</name>
    <name evidence="12" type="ORF">SAMN02745146_1525</name>
</gene>
<dbReference type="Proteomes" id="UP000184418">
    <property type="component" value="Unassembled WGS sequence"/>
</dbReference>
<dbReference type="Gene3D" id="1.10.443.10">
    <property type="entry name" value="Intergrase catalytic core"/>
    <property type="match status" value="1"/>
</dbReference>
<evidence type="ECO:0000256" key="8">
    <source>
        <dbReference type="ARBA" id="ARBA00023306"/>
    </source>
</evidence>
<evidence type="ECO:0000256" key="1">
    <source>
        <dbReference type="ARBA" id="ARBA00004496"/>
    </source>
</evidence>
<dbReference type="InterPro" id="IPR002104">
    <property type="entry name" value="Integrase_catalytic"/>
</dbReference>
<accession>A0A1M6DI45</accession>
<evidence type="ECO:0000256" key="5">
    <source>
        <dbReference type="ARBA" id="ARBA00022908"/>
    </source>
</evidence>
<dbReference type="GO" id="GO:0006313">
    <property type="term" value="P:DNA transposition"/>
    <property type="evidence" value="ECO:0007669"/>
    <property type="project" value="UniProtKB-UniRule"/>
</dbReference>
<feature type="active site" description="O-(3'-phospho-DNA)-tyrosine intermediate" evidence="9">
    <location>
        <position position="276"/>
    </location>
</feature>
<dbReference type="PROSITE" id="PS51898">
    <property type="entry name" value="TYR_RECOMBINASE"/>
    <property type="match status" value="1"/>
</dbReference>
<evidence type="ECO:0000313" key="13">
    <source>
        <dbReference type="Proteomes" id="UP000184418"/>
    </source>
</evidence>
<comment type="similarity">
    <text evidence="9">Belongs to the 'phage' integrase family. XerC subfamily.</text>
</comment>
<evidence type="ECO:0000256" key="6">
    <source>
        <dbReference type="ARBA" id="ARBA00023125"/>
    </source>
</evidence>
<dbReference type="EMBL" id="FQYN01000002">
    <property type="protein sequence ID" value="SHI73027.1"/>
    <property type="molecule type" value="Genomic_DNA"/>
</dbReference>
<proteinExistence type="inferred from homology"/>
<dbReference type="GO" id="GO:0003677">
    <property type="term" value="F:DNA binding"/>
    <property type="evidence" value="ECO:0007669"/>
    <property type="project" value="UniProtKB-UniRule"/>
</dbReference>
<keyword evidence="8 9" id="KW-0131">Cell cycle</keyword>